<gene>
    <name evidence="2" type="ORF">UFOVP170_32</name>
    <name evidence="1" type="ORF">UFOVP73_10</name>
</gene>
<reference evidence="1" key="1">
    <citation type="submission" date="2020-04" db="EMBL/GenBank/DDBJ databases">
        <authorList>
            <person name="Chiriac C."/>
            <person name="Salcher M."/>
            <person name="Ghai R."/>
            <person name="Kavagutti S V."/>
        </authorList>
    </citation>
    <scope>NUCLEOTIDE SEQUENCE</scope>
</reference>
<evidence type="ECO:0000313" key="1">
    <source>
        <dbReference type="EMBL" id="CAB4126085.1"/>
    </source>
</evidence>
<dbReference type="EMBL" id="LR798218">
    <property type="protein sequence ID" value="CAB5194917.1"/>
    <property type="molecule type" value="Genomic_DNA"/>
</dbReference>
<name>A0A6J5KXX2_9CAUD</name>
<evidence type="ECO:0000313" key="2">
    <source>
        <dbReference type="EMBL" id="CAB5194917.1"/>
    </source>
</evidence>
<protein>
    <submittedName>
        <fullName evidence="1">Uncharacterized protein</fullName>
    </submittedName>
</protein>
<accession>A0A6J5KXX2</accession>
<sequence length="87" mass="9283">MDEHRSKIENATAAIACAARRNKNITAAGLLDECQRGDFAGWTHLSAVGQCNASQISAALTAAAAVLLDEYEASRQADEDECRYAPN</sequence>
<dbReference type="EMBL" id="LR796192">
    <property type="protein sequence ID" value="CAB4126085.1"/>
    <property type="molecule type" value="Genomic_DNA"/>
</dbReference>
<proteinExistence type="predicted"/>
<organism evidence="1">
    <name type="scientific">uncultured Caudovirales phage</name>
    <dbReference type="NCBI Taxonomy" id="2100421"/>
    <lineage>
        <taxon>Viruses</taxon>
        <taxon>Duplodnaviria</taxon>
        <taxon>Heunggongvirae</taxon>
        <taxon>Uroviricota</taxon>
        <taxon>Caudoviricetes</taxon>
        <taxon>Peduoviridae</taxon>
        <taxon>Maltschvirus</taxon>
        <taxon>Maltschvirus maltsch</taxon>
    </lineage>
</organism>